<sequence length="979" mass="110844">MDPNEKDQVPSCSGESLIETSGSKQQVMNQDQEPQKKRERASSSDRASESEVDEDENEGEKTSCSSTISDKEADNANDSTATPSVPNEVKTLKLASETRLIIDGYVYKKHEKSSEKIRWFCKFRNQECWAAVTTSVPSQNDGKLILLKEDHYHNHPPSPDAETEALDGRIKKDPDAASGGNYMKERHGYLDHPILYRKFLVKFLEKPEFKRKYIMKALNEVYTSLAGCTRGFGRVLECRKKVKRDLELLKQDPNAEITGIGGKSGPKIKPKFHFTRQKKSEEEKPVTKLSDSKTQQPSSENKRQRLDETEEDESDSCDDGDNKSKDVSHKADSSSRRIATATPSRRDLTDAQNDEKRAKQMQPVLPTSQNQITSEIKNKLNPTCDGSELRNEIPKQLKNQTVPPASATTASSNNTSARVDTDRADQTVLKSSSSTFQEKARISKIGNIYHYTRVDSNKSVDVGKTKQDANEDHRSKENFVSHQRQHLNSDNKSAALHKNQANNMGRGQDSGKMNEYVPMKIQDRTRNEITFKGRDERVPWNDDRRDQSYTYRNRNHFEPRRFDNSRNDFRRHSYSTPYDRTSNDRGYRTNRFNTFSRFRGNSDNGTYNRIYPRRENDRTNLSGWDRENNSPYEKKSFTGDVKYSERGPNHRIGENDGSRTFPGHCGFNQATENGFNNYHNNSRFDSEHPNRVGNYHTNEGRLSENVTPESASSQRSNFNNDQAWSPVDQQTCVHNMNQCGFGLQQTIIPRMHQQQSILSQGDKNLGSSNTSSNLQTKFLDGESTVSSESGYMSESLQNISDCSILNNIPQEIIIPSLIGSADQLEAAFNEFNIPTLQSLEHPTHGVSQNITTFQHPDRNIQQFGSTLSSVPYATSSPNPATGRTLINNVNVDSNTFKTPQTCSNTQDSNNQHQNITKASTDCNKLTDNIENLNSCTSNAGDPEDVVLLRKKVERLENELLEVLRQDLQLARAELFAAEV</sequence>
<comment type="caution">
    <text evidence="1">The sequence shown here is derived from an EMBL/GenBank/DDBJ whole genome shotgun (WGS) entry which is preliminary data.</text>
</comment>
<dbReference type="EMBL" id="CM056744">
    <property type="protein sequence ID" value="KAJ8665099.1"/>
    <property type="molecule type" value="Genomic_DNA"/>
</dbReference>
<reference evidence="1" key="1">
    <citation type="submission" date="2023-04" db="EMBL/GenBank/DDBJ databases">
        <title>A chromosome-level genome assembly of the parasitoid wasp Eretmocerus hayati.</title>
        <authorList>
            <person name="Zhong Y."/>
            <person name="Liu S."/>
            <person name="Liu Y."/>
        </authorList>
    </citation>
    <scope>NUCLEOTIDE SEQUENCE</scope>
    <source>
        <strain evidence="1">ZJU_SS_LIU_2023</strain>
    </source>
</reference>
<keyword evidence="2" id="KW-1185">Reference proteome</keyword>
<evidence type="ECO:0000313" key="1">
    <source>
        <dbReference type="EMBL" id="KAJ8665099.1"/>
    </source>
</evidence>
<dbReference type="Proteomes" id="UP001239111">
    <property type="component" value="Chromosome 4"/>
</dbReference>
<protein>
    <submittedName>
        <fullName evidence="1">Uncharacterized protein</fullName>
    </submittedName>
</protein>
<proteinExistence type="predicted"/>
<name>A0ACC2N233_9HYME</name>
<gene>
    <name evidence="1" type="ORF">QAD02_006761</name>
</gene>
<accession>A0ACC2N233</accession>
<organism evidence="1 2">
    <name type="scientific">Eretmocerus hayati</name>
    <dbReference type="NCBI Taxonomy" id="131215"/>
    <lineage>
        <taxon>Eukaryota</taxon>
        <taxon>Metazoa</taxon>
        <taxon>Ecdysozoa</taxon>
        <taxon>Arthropoda</taxon>
        <taxon>Hexapoda</taxon>
        <taxon>Insecta</taxon>
        <taxon>Pterygota</taxon>
        <taxon>Neoptera</taxon>
        <taxon>Endopterygota</taxon>
        <taxon>Hymenoptera</taxon>
        <taxon>Apocrita</taxon>
        <taxon>Proctotrupomorpha</taxon>
        <taxon>Chalcidoidea</taxon>
        <taxon>Aphelinidae</taxon>
        <taxon>Aphelininae</taxon>
        <taxon>Eretmocerus</taxon>
    </lineage>
</organism>
<evidence type="ECO:0000313" key="2">
    <source>
        <dbReference type="Proteomes" id="UP001239111"/>
    </source>
</evidence>